<gene>
    <name evidence="5" type="ORF">G3M58_78905</name>
</gene>
<dbReference type="InterPro" id="IPR013783">
    <property type="entry name" value="Ig-like_fold"/>
</dbReference>
<evidence type="ECO:0000256" key="2">
    <source>
        <dbReference type="ARBA" id="ARBA00023326"/>
    </source>
</evidence>
<keyword evidence="2" id="KW-0119">Carbohydrate metabolism</keyword>
<dbReference type="GO" id="GO:0000272">
    <property type="term" value="P:polysaccharide catabolic process"/>
    <property type="evidence" value="ECO:0007669"/>
    <property type="project" value="UniProtKB-KW"/>
</dbReference>
<keyword evidence="2" id="KW-0624">Polysaccharide degradation</keyword>
<dbReference type="InterPro" id="IPR012291">
    <property type="entry name" value="CBM2_carb-bd_dom_sf"/>
</dbReference>
<organism evidence="5">
    <name type="scientific">Streptomyces sp. SID7499</name>
    <dbReference type="NCBI Taxonomy" id="2706086"/>
    <lineage>
        <taxon>Bacteria</taxon>
        <taxon>Bacillati</taxon>
        <taxon>Actinomycetota</taxon>
        <taxon>Actinomycetes</taxon>
        <taxon>Kitasatosporales</taxon>
        <taxon>Streptomycetaceae</taxon>
        <taxon>Streptomyces</taxon>
    </lineage>
</organism>
<proteinExistence type="predicted"/>
<dbReference type="GO" id="GO:0030247">
    <property type="term" value="F:polysaccharide binding"/>
    <property type="evidence" value="ECO:0007669"/>
    <property type="project" value="UniProtKB-UniRule"/>
</dbReference>
<dbReference type="Gene3D" id="2.60.40.290">
    <property type="match status" value="1"/>
</dbReference>
<evidence type="ECO:0000256" key="3">
    <source>
        <dbReference type="SAM" id="SignalP"/>
    </source>
</evidence>
<dbReference type="InterPro" id="IPR008965">
    <property type="entry name" value="CBM2/CBM3_carb-bd_dom_sf"/>
</dbReference>
<dbReference type="SUPFAM" id="SSF49384">
    <property type="entry name" value="Carbohydrate-binding domain"/>
    <property type="match status" value="1"/>
</dbReference>
<feature type="non-terminal residue" evidence="5">
    <location>
        <position position="274"/>
    </location>
</feature>
<dbReference type="Pfam" id="PF00553">
    <property type="entry name" value="CBM_2"/>
    <property type="match status" value="1"/>
</dbReference>
<accession>A0A6G3XRE3</accession>
<feature type="domain" description="CBM2" evidence="4">
    <location>
        <begin position="35"/>
        <end position="144"/>
    </location>
</feature>
<feature type="chain" id="PRO_5026080871" evidence="3">
    <location>
        <begin position="38"/>
        <end position="274"/>
    </location>
</feature>
<dbReference type="SMART" id="SM00637">
    <property type="entry name" value="CBD_II"/>
    <property type="match status" value="1"/>
</dbReference>
<dbReference type="PROSITE" id="PS51173">
    <property type="entry name" value="CBM2"/>
    <property type="match status" value="1"/>
</dbReference>
<feature type="signal peptide" evidence="3">
    <location>
        <begin position="1"/>
        <end position="37"/>
    </location>
</feature>
<comment type="caution">
    <text evidence="5">The sequence shown here is derived from an EMBL/GenBank/DDBJ whole genome shotgun (WGS) entry which is preliminary data.</text>
</comment>
<evidence type="ECO:0000256" key="1">
    <source>
        <dbReference type="ARBA" id="ARBA00022729"/>
    </source>
</evidence>
<evidence type="ECO:0000313" key="5">
    <source>
        <dbReference type="EMBL" id="NEE20224.1"/>
    </source>
</evidence>
<reference evidence="5" key="1">
    <citation type="submission" date="2020-01" db="EMBL/GenBank/DDBJ databases">
        <title>Insect and environment-associated Actinomycetes.</title>
        <authorList>
            <person name="Currrie C."/>
            <person name="Chevrette M."/>
            <person name="Carlson C."/>
            <person name="Stubbendieck R."/>
            <person name="Wendt-Pienkowski E."/>
        </authorList>
    </citation>
    <scope>NUCLEOTIDE SEQUENCE</scope>
    <source>
        <strain evidence="5">SID7499</strain>
    </source>
</reference>
<dbReference type="Pfam" id="PF17957">
    <property type="entry name" value="Big_7"/>
    <property type="match status" value="1"/>
</dbReference>
<evidence type="ECO:0000259" key="4">
    <source>
        <dbReference type="PROSITE" id="PS51173"/>
    </source>
</evidence>
<name>A0A6G3XRE3_9ACTN</name>
<dbReference type="EMBL" id="JAAGMN010008440">
    <property type="protein sequence ID" value="NEE20224.1"/>
    <property type="molecule type" value="Genomic_DNA"/>
</dbReference>
<sequence>MDPGRRRSAVRRVWTAVATALALPLSLLATGSTPAQAAPVQCSVDYKTNDWGSGFTADLTITNRGTDVIDGWTLTYSYAGNQKLSNGWNGTWSQSGQSVTVKDAGYNGRITAGGAVSTGAQFSYSGSNAAPANFAINGTSCAGAHQPPITVLTSPAAGAVYSQGDAVPLAATAAAADSTTISKVEFYDDTTLLGTDTTAPYSLSVSSLTVGSHSLVAKAYDSLGASASSTPVGIRVASGPTVVATPTQLGIQQGKSGTYEVKLSKQPSANVTVA</sequence>
<dbReference type="InterPro" id="IPR001919">
    <property type="entry name" value="CBD2"/>
</dbReference>
<dbReference type="GO" id="GO:0004553">
    <property type="term" value="F:hydrolase activity, hydrolyzing O-glycosyl compounds"/>
    <property type="evidence" value="ECO:0007669"/>
    <property type="project" value="InterPro"/>
</dbReference>
<keyword evidence="1 3" id="KW-0732">Signal</keyword>
<dbReference type="Gene3D" id="2.60.40.10">
    <property type="entry name" value="Immunoglobulins"/>
    <property type="match status" value="1"/>
</dbReference>
<protein>
    <submittedName>
        <fullName evidence="5">Cellulose 1,4-beta-cellobiosidase</fullName>
    </submittedName>
</protein>
<dbReference type="AlphaFoldDB" id="A0A6G3XRE3"/>